<keyword evidence="5" id="KW-0812">Transmembrane</keyword>
<dbReference type="InterPro" id="IPR007891">
    <property type="entry name" value="CHASE3"/>
</dbReference>
<comment type="caution">
    <text evidence="8">The sequence shown here is derived from an EMBL/GenBank/DDBJ whole genome shotgun (WGS) entry which is preliminary data.</text>
</comment>
<organism evidence="8 9">
    <name type="scientific">Hydrogenophaga palleronii</name>
    <dbReference type="NCBI Taxonomy" id="65655"/>
    <lineage>
        <taxon>Bacteria</taxon>
        <taxon>Pseudomonadati</taxon>
        <taxon>Pseudomonadota</taxon>
        <taxon>Betaproteobacteria</taxon>
        <taxon>Burkholderiales</taxon>
        <taxon>Comamonadaceae</taxon>
        <taxon>Hydrogenophaga</taxon>
    </lineage>
</organism>
<keyword evidence="5" id="KW-1133">Transmembrane helix</keyword>
<evidence type="ECO:0000313" key="8">
    <source>
        <dbReference type="EMBL" id="MDR7150085.1"/>
    </source>
</evidence>
<dbReference type="SUPFAM" id="SSF58104">
    <property type="entry name" value="Methyl-accepting chemotaxis protein (MCP) signaling domain"/>
    <property type="match status" value="1"/>
</dbReference>
<dbReference type="Pfam" id="PF00015">
    <property type="entry name" value="MCPsignal"/>
    <property type="match status" value="1"/>
</dbReference>
<dbReference type="Proteomes" id="UP001265700">
    <property type="component" value="Unassembled WGS sequence"/>
</dbReference>
<feature type="transmembrane region" description="Helical" evidence="5">
    <location>
        <begin position="6"/>
        <end position="25"/>
    </location>
</feature>
<dbReference type="Gene3D" id="1.10.287.950">
    <property type="entry name" value="Methyl-accepting chemotaxis protein"/>
    <property type="match status" value="1"/>
</dbReference>
<comment type="similarity">
    <text evidence="2">Belongs to the methyl-accepting chemotaxis (MCP) protein family.</text>
</comment>
<dbReference type="RefSeq" id="WP_310315238.1">
    <property type="nucleotide sequence ID" value="NZ_JAVDWU010000004.1"/>
</dbReference>
<feature type="domain" description="HAMP" evidence="7">
    <location>
        <begin position="260"/>
        <end position="298"/>
    </location>
</feature>
<dbReference type="InterPro" id="IPR004089">
    <property type="entry name" value="MCPsignal_dom"/>
</dbReference>
<keyword evidence="1 3" id="KW-0807">Transducer</keyword>
<feature type="compositionally biased region" description="Polar residues" evidence="4">
    <location>
        <begin position="349"/>
        <end position="368"/>
    </location>
</feature>
<evidence type="ECO:0000259" key="7">
    <source>
        <dbReference type="PROSITE" id="PS50885"/>
    </source>
</evidence>
<dbReference type="EMBL" id="JAVDWU010000004">
    <property type="protein sequence ID" value="MDR7150085.1"/>
    <property type="molecule type" value="Genomic_DNA"/>
</dbReference>
<dbReference type="PANTHER" id="PTHR32089">
    <property type="entry name" value="METHYL-ACCEPTING CHEMOTAXIS PROTEIN MCPB"/>
    <property type="match status" value="1"/>
</dbReference>
<dbReference type="Pfam" id="PF05227">
    <property type="entry name" value="CHASE3"/>
    <property type="match status" value="1"/>
</dbReference>
<dbReference type="CDD" id="cd19410">
    <property type="entry name" value="HK9-like_sensor"/>
    <property type="match status" value="1"/>
</dbReference>
<protein>
    <submittedName>
        <fullName evidence="8">Methyl-accepting chemotaxis protein</fullName>
    </submittedName>
</protein>
<name>A0ABU1WLB1_9BURK</name>
<dbReference type="SMART" id="SM00304">
    <property type="entry name" value="HAMP"/>
    <property type="match status" value="2"/>
</dbReference>
<evidence type="ECO:0000256" key="4">
    <source>
        <dbReference type="SAM" id="MobiDB-lite"/>
    </source>
</evidence>
<feature type="domain" description="Methyl-accepting transducer" evidence="6">
    <location>
        <begin position="303"/>
        <end position="539"/>
    </location>
</feature>
<feature type="region of interest" description="Disordered" evidence="4">
    <location>
        <begin position="349"/>
        <end position="375"/>
    </location>
</feature>
<evidence type="ECO:0000256" key="1">
    <source>
        <dbReference type="ARBA" id="ARBA00023224"/>
    </source>
</evidence>
<evidence type="ECO:0000256" key="2">
    <source>
        <dbReference type="ARBA" id="ARBA00029447"/>
    </source>
</evidence>
<dbReference type="SMART" id="SM00283">
    <property type="entry name" value="MA"/>
    <property type="match status" value="1"/>
</dbReference>
<evidence type="ECO:0000256" key="5">
    <source>
        <dbReference type="SAM" id="Phobius"/>
    </source>
</evidence>
<dbReference type="Pfam" id="PF00672">
    <property type="entry name" value="HAMP"/>
    <property type="match status" value="1"/>
</dbReference>
<feature type="transmembrane region" description="Helical" evidence="5">
    <location>
        <begin position="185"/>
        <end position="204"/>
    </location>
</feature>
<accession>A0ABU1WLB1</accession>
<reference evidence="8 9" key="1">
    <citation type="submission" date="2023-07" db="EMBL/GenBank/DDBJ databases">
        <title>Sorghum-associated microbial communities from plants grown in Nebraska, USA.</title>
        <authorList>
            <person name="Schachtman D."/>
        </authorList>
    </citation>
    <scope>NUCLEOTIDE SEQUENCE [LARGE SCALE GENOMIC DNA]</scope>
    <source>
        <strain evidence="8 9">4249</strain>
    </source>
</reference>
<evidence type="ECO:0000256" key="3">
    <source>
        <dbReference type="PROSITE-ProRule" id="PRU00284"/>
    </source>
</evidence>
<dbReference type="PROSITE" id="PS50885">
    <property type="entry name" value="HAMP"/>
    <property type="match status" value="2"/>
</dbReference>
<sequence>MKWNVGTKIATGFGLALAVFVLVGMTSYRSTTQLIETSDLRQHTYEVLRHLDEALSLLKDIEIGSRSFALMGEESYLEPYLAAVNRVAPSLQELRSLIAGNPRQEQRLDALEPLVKSRIDLANQAIELRRTQGAQPALELIQTGRGKAATDQIREWIDQMRADEEERLAQRATAADDDGEHAKSIIFFGTLTALALAMLAGFLITGNIARPLQQLTAVADRITVGDLSAKLPADTRNDEVGVLAQAFERMTQSLRTMADAAAQIAAGDLRTTVKPQSAEDVLGNAFARMSEDLRAQIQGLVEGASVLGASASEIVASTSQLASSASESAAAVSETTTTVEEVRQTAQVASQKARQVSDNAQKAAQISSDGRKAAEDVTNGMNRIRQQMDAISAAMMRLSEQGQAIGQIIATVEDLATQSNLLAVNAAIEAAKAGEHGKGFGVVAQEVKSLAEQSRQATNQVRTILGDIQKATGAAVMATEEGGKAVEAGTRQTEAAGDSIQALASSVNEAAQAATQIAASSQQQLVGVGQVAGAMESIKQAAAQNVASAKQLETAASNLNELGQRLKFMVERYKV</sequence>
<dbReference type="PROSITE" id="PS50111">
    <property type="entry name" value="CHEMOTAXIS_TRANSDUC_2"/>
    <property type="match status" value="1"/>
</dbReference>
<dbReference type="InterPro" id="IPR003660">
    <property type="entry name" value="HAMP_dom"/>
</dbReference>
<proteinExistence type="inferred from homology"/>
<feature type="domain" description="HAMP" evidence="7">
    <location>
        <begin position="206"/>
        <end position="259"/>
    </location>
</feature>
<dbReference type="CDD" id="cd06225">
    <property type="entry name" value="HAMP"/>
    <property type="match status" value="1"/>
</dbReference>
<dbReference type="PANTHER" id="PTHR32089:SF112">
    <property type="entry name" value="LYSOZYME-LIKE PROTEIN-RELATED"/>
    <property type="match status" value="1"/>
</dbReference>
<keyword evidence="5" id="KW-0472">Membrane</keyword>
<evidence type="ECO:0000313" key="9">
    <source>
        <dbReference type="Proteomes" id="UP001265700"/>
    </source>
</evidence>
<gene>
    <name evidence="8" type="ORF">J2W49_002043</name>
</gene>
<evidence type="ECO:0000259" key="6">
    <source>
        <dbReference type="PROSITE" id="PS50111"/>
    </source>
</evidence>
<dbReference type="Gene3D" id="6.10.340.10">
    <property type="match status" value="1"/>
</dbReference>
<keyword evidence="9" id="KW-1185">Reference proteome</keyword>